<feature type="binding site" evidence="14">
    <location>
        <position position="148"/>
    </location>
    <ligand>
        <name>ATP</name>
        <dbReference type="ChEBI" id="CHEBI:30616"/>
    </ligand>
</feature>
<dbReference type="AlphaFoldDB" id="A0A1G8NVC7"/>
<dbReference type="EMBL" id="PNHE01000005">
    <property type="protein sequence ID" value="PMC58856.1"/>
    <property type="molecule type" value="Genomic_DNA"/>
</dbReference>
<evidence type="ECO:0000256" key="9">
    <source>
        <dbReference type="ARBA" id="ARBA00022741"/>
    </source>
</evidence>
<comment type="subcellular location">
    <subcellularLocation>
        <location evidence="1 13">Cytoplasm</location>
    </subcellularLocation>
</comment>
<feature type="binding site" evidence="14">
    <location>
        <position position="31"/>
    </location>
    <ligand>
        <name>L-threonine</name>
        <dbReference type="ChEBI" id="CHEBI:57926"/>
    </ligand>
</feature>
<comment type="function">
    <text evidence="13">Required for the formation of a threonylcarbamoyl group on adenosine at position 37 (t(6)A37) in tRNAs that read codons beginning with adenine.</text>
</comment>
<evidence type="ECO:0000256" key="11">
    <source>
        <dbReference type="ARBA" id="ARBA00029774"/>
    </source>
</evidence>
<dbReference type="GO" id="GO:0003725">
    <property type="term" value="F:double-stranded RNA binding"/>
    <property type="evidence" value="ECO:0007669"/>
    <property type="project" value="UniProtKB-UniRule"/>
</dbReference>
<feature type="binding site" evidence="14">
    <location>
        <position position="235"/>
    </location>
    <ligand>
        <name>ATP</name>
        <dbReference type="ChEBI" id="CHEBI:30616"/>
    </ligand>
</feature>
<evidence type="ECO:0000256" key="1">
    <source>
        <dbReference type="ARBA" id="ARBA00004496"/>
    </source>
</evidence>
<dbReference type="Pfam" id="PF03481">
    <property type="entry name" value="Sua5_C"/>
    <property type="match status" value="1"/>
</dbReference>
<feature type="binding site" evidence="14">
    <location>
        <position position="181"/>
    </location>
    <ligand>
        <name>L-threonine</name>
        <dbReference type="ChEBI" id="CHEBI:57926"/>
    </ligand>
</feature>
<dbReference type="Proteomes" id="UP000235682">
    <property type="component" value="Unassembled WGS sequence"/>
</dbReference>
<dbReference type="InterPro" id="IPR050156">
    <property type="entry name" value="TC-AMP_synthase_SUA5"/>
</dbReference>
<dbReference type="InterPro" id="IPR005145">
    <property type="entry name" value="Sua5_C"/>
</dbReference>
<accession>A0A1G8NVC7</accession>
<sequence>MNKPIVFTKESIKQAGEALSKGGLVAFPTETVYGLGADATNPQAIKKVFEAKGRPSDNPLIVHIKDPKDIEPYVNEVTSLHHQLMNQFWPGPLTIIFEMKNGAFDPIVTGGKSTVAFRMPDNEVALALLNENSFPLVGPSANKSGKPSPTSYEHVLNDYPKGEIDGVLKNSEPLTKIGIESTVVYPKKGQVFILRPGNITAQQLEDKGFTVTEMTPDDQLESGQILSPGVKYTHYSPEQPVYLIAYPKTIKEWRKVITQLSKDEKIGVLADESILKELDTNQIVSTYSLGQKGDIKEHTRRLFSGLRALEQTKATIIVAQGLKETQENHGFMNRLTKASNFVL</sequence>
<evidence type="ECO:0000256" key="8">
    <source>
        <dbReference type="ARBA" id="ARBA00022695"/>
    </source>
</evidence>
<dbReference type="GO" id="GO:0008033">
    <property type="term" value="P:tRNA processing"/>
    <property type="evidence" value="ECO:0007669"/>
    <property type="project" value="UniProtKB-KW"/>
</dbReference>
<feature type="binding site" evidence="14">
    <location>
        <position position="118"/>
    </location>
    <ligand>
        <name>ATP</name>
        <dbReference type="ChEBI" id="CHEBI:30616"/>
    </ligand>
</feature>
<dbReference type="OrthoDB" id="9814580at2"/>
<evidence type="ECO:0000256" key="2">
    <source>
        <dbReference type="ARBA" id="ARBA00007663"/>
    </source>
</evidence>
<feature type="binding site" evidence="14">
    <location>
        <position position="114"/>
    </location>
    <ligand>
        <name>ATP</name>
        <dbReference type="ChEBI" id="CHEBI:30616"/>
    </ligand>
</feature>
<organism evidence="16 17">
    <name type="scientific">Dolosicoccus paucivorans</name>
    <dbReference type="NCBI Taxonomy" id="84521"/>
    <lineage>
        <taxon>Bacteria</taxon>
        <taxon>Bacillati</taxon>
        <taxon>Bacillota</taxon>
        <taxon>Bacilli</taxon>
        <taxon>Lactobacillales</taxon>
        <taxon>Aerococcaceae</taxon>
        <taxon>Dolosicoccus</taxon>
    </lineage>
</organism>
<dbReference type="GO" id="GO:0000049">
    <property type="term" value="F:tRNA binding"/>
    <property type="evidence" value="ECO:0007669"/>
    <property type="project" value="TreeGrafter"/>
</dbReference>
<evidence type="ECO:0000256" key="5">
    <source>
        <dbReference type="ARBA" id="ARBA00022490"/>
    </source>
</evidence>
<evidence type="ECO:0000259" key="15">
    <source>
        <dbReference type="PROSITE" id="PS51163"/>
    </source>
</evidence>
<dbReference type="PROSITE" id="PS51163">
    <property type="entry name" value="YRDC"/>
    <property type="match status" value="1"/>
</dbReference>
<dbReference type="InterPro" id="IPR010923">
    <property type="entry name" value="T(6)A37_SUA5"/>
</dbReference>
<dbReference type="InterPro" id="IPR017945">
    <property type="entry name" value="DHBP_synth_RibB-like_a/b_dom"/>
</dbReference>
<gene>
    <name evidence="16" type="ORF">CJ205_02065</name>
</gene>
<evidence type="ECO:0000256" key="13">
    <source>
        <dbReference type="PIRNR" id="PIRNR004930"/>
    </source>
</evidence>
<dbReference type="Gene3D" id="3.90.870.10">
    <property type="entry name" value="DHBP synthase"/>
    <property type="match status" value="1"/>
</dbReference>
<feature type="binding site" evidence="14">
    <location>
        <position position="58"/>
    </location>
    <ligand>
        <name>ATP</name>
        <dbReference type="ChEBI" id="CHEBI:30616"/>
    </ligand>
</feature>
<dbReference type="InterPro" id="IPR006070">
    <property type="entry name" value="Sua5-like_dom"/>
</dbReference>
<keyword evidence="8 13" id="KW-0548">Nucleotidyltransferase</keyword>
<dbReference type="PANTHER" id="PTHR17490">
    <property type="entry name" value="SUA5"/>
    <property type="match status" value="1"/>
</dbReference>
<dbReference type="EC" id="2.7.7.87" evidence="3 13"/>
<keyword evidence="7 13" id="KW-0819">tRNA processing</keyword>
<feature type="binding site" evidence="14">
    <location>
        <position position="140"/>
    </location>
    <ligand>
        <name>ATP</name>
        <dbReference type="ChEBI" id="CHEBI:30616"/>
    </ligand>
</feature>
<evidence type="ECO:0000256" key="4">
    <source>
        <dbReference type="ARBA" id="ARBA00015492"/>
    </source>
</evidence>
<protein>
    <recommendedName>
        <fullName evidence="4 13">Threonylcarbamoyl-AMP synthase</fullName>
        <shortName evidence="13">TC-AMP synthase</shortName>
        <ecNumber evidence="3 13">2.7.7.87</ecNumber>
    </recommendedName>
    <alternativeName>
        <fullName evidence="11 13">L-threonylcarbamoyladenylate synthase</fullName>
    </alternativeName>
</protein>
<reference evidence="16 17" key="1">
    <citation type="submission" date="2017-09" db="EMBL/GenBank/DDBJ databases">
        <title>Bacterial strain isolated from the female urinary microbiota.</title>
        <authorList>
            <person name="Thomas-White K."/>
            <person name="Kumar N."/>
            <person name="Forster S."/>
            <person name="Putonti C."/>
            <person name="Lawley T."/>
            <person name="Wolfe A.J."/>
        </authorList>
    </citation>
    <scope>NUCLEOTIDE SEQUENCE [LARGE SCALE GENOMIC DNA]</scope>
    <source>
        <strain evidence="16 17">UMB0852</strain>
    </source>
</reference>
<proteinExistence type="inferred from homology"/>
<evidence type="ECO:0000256" key="6">
    <source>
        <dbReference type="ARBA" id="ARBA00022679"/>
    </source>
</evidence>
<feature type="domain" description="YrdC-like" evidence="15">
    <location>
        <begin position="9"/>
        <end position="199"/>
    </location>
</feature>
<dbReference type="Gene3D" id="3.40.50.11030">
    <property type="entry name" value="Threonylcarbamoyl-AMP synthase, C-terminal domain"/>
    <property type="match status" value="1"/>
</dbReference>
<comment type="similarity">
    <text evidence="2 13">Belongs to the SUA5 family.</text>
</comment>
<dbReference type="RefSeq" id="WP_092086526.1">
    <property type="nucleotide sequence ID" value="NZ_FNEL01000057.1"/>
</dbReference>
<keyword evidence="6 13" id="KW-0808">Transferase</keyword>
<keyword evidence="9 13" id="KW-0547">Nucleotide-binding</keyword>
<dbReference type="STRING" id="84521.SAMN04487994_10571"/>
<evidence type="ECO:0000313" key="17">
    <source>
        <dbReference type="Proteomes" id="UP000235682"/>
    </source>
</evidence>
<dbReference type="InterPro" id="IPR038385">
    <property type="entry name" value="Sua5/YwlC_C"/>
</dbReference>
<dbReference type="PIRSF" id="PIRSF004930">
    <property type="entry name" value="Tln_factor_SUA5"/>
    <property type="match status" value="1"/>
</dbReference>
<evidence type="ECO:0000256" key="12">
    <source>
        <dbReference type="ARBA" id="ARBA00048366"/>
    </source>
</evidence>
<dbReference type="SUPFAM" id="SSF55821">
    <property type="entry name" value="YrdC/RibB"/>
    <property type="match status" value="1"/>
</dbReference>
<name>A0A1G8NVC7_9LACT</name>
<keyword evidence="17" id="KW-1185">Reference proteome</keyword>
<dbReference type="GO" id="GO:0005524">
    <property type="term" value="F:ATP binding"/>
    <property type="evidence" value="ECO:0007669"/>
    <property type="project" value="UniProtKB-UniRule"/>
</dbReference>
<evidence type="ECO:0000256" key="7">
    <source>
        <dbReference type="ARBA" id="ARBA00022694"/>
    </source>
</evidence>
<dbReference type="NCBIfam" id="TIGR00057">
    <property type="entry name" value="L-threonylcarbamoyladenylate synthase"/>
    <property type="match status" value="1"/>
</dbReference>
<feature type="binding site" evidence="14">
    <location>
        <position position="63"/>
    </location>
    <ligand>
        <name>ATP</name>
        <dbReference type="ChEBI" id="CHEBI:30616"/>
    </ligand>
</feature>
<feature type="binding site" evidence="14">
    <location>
        <position position="54"/>
    </location>
    <ligand>
        <name>ATP</name>
        <dbReference type="ChEBI" id="CHEBI:30616"/>
    </ligand>
</feature>
<dbReference type="Pfam" id="PF01300">
    <property type="entry name" value="Sua5_yciO_yrdC"/>
    <property type="match status" value="1"/>
</dbReference>
<evidence type="ECO:0000256" key="10">
    <source>
        <dbReference type="ARBA" id="ARBA00022840"/>
    </source>
</evidence>
<dbReference type="GO" id="GO:0061710">
    <property type="term" value="F:L-threonylcarbamoyladenylate synthase"/>
    <property type="evidence" value="ECO:0007669"/>
    <property type="project" value="UniProtKB-EC"/>
</dbReference>
<evidence type="ECO:0000313" key="16">
    <source>
        <dbReference type="EMBL" id="PMC58856.1"/>
    </source>
</evidence>
<feature type="binding site" evidence="14">
    <location>
        <position position="195"/>
    </location>
    <ligand>
        <name>ATP</name>
        <dbReference type="ChEBI" id="CHEBI:30616"/>
    </ligand>
</feature>
<dbReference type="GO" id="GO:0005737">
    <property type="term" value="C:cytoplasm"/>
    <property type="evidence" value="ECO:0007669"/>
    <property type="project" value="UniProtKB-SubCell"/>
</dbReference>
<evidence type="ECO:0000256" key="14">
    <source>
        <dbReference type="PIRSR" id="PIRSR004930-1"/>
    </source>
</evidence>
<dbReference type="GO" id="GO:0006450">
    <property type="term" value="P:regulation of translational fidelity"/>
    <property type="evidence" value="ECO:0007669"/>
    <property type="project" value="TreeGrafter"/>
</dbReference>
<evidence type="ECO:0000256" key="3">
    <source>
        <dbReference type="ARBA" id="ARBA00012584"/>
    </source>
</evidence>
<keyword evidence="10 13" id="KW-0067">ATP-binding</keyword>
<dbReference type="PANTHER" id="PTHR17490:SF16">
    <property type="entry name" value="THREONYLCARBAMOYL-AMP SYNTHASE"/>
    <property type="match status" value="1"/>
</dbReference>
<comment type="caution">
    <text evidence="16">The sequence shown here is derived from an EMBL/GenBank/DDBJ whole genome shotgun (WGS) entry which is preliminary data.</text>
</comment>
<keyword evidence="5 13" id="KW-0963">Cytoplasm</keyword>
<comment type="catalytic activity">
    <reaction evidence="12 13">
        <text>L-threonine + hydrogencarbonate + ATP = L-threonylcarbamoyladenylate + diphosphate + H2O</text>
        <dbReference type="Rhea" id="RHEA:36407"/>
        <dbReference type="ChEBI" id="CHEBI:15377"/>
        <dbReference type="ChEBI" id="CHEBI:17544"/>
        <dbReference type="ChEBI" id="CHEBI:30616"/>
        <dbReference type="ChEBI" id="CHEBI:33019"/>
        <dbReference type="ChEBI" id="CHEBI:57926"/>
        <dbReference type="ChEBI" id="CHEBI:73682"/>
        <dbReference type="EC" id="2.7.7.87"/>
    </reaction>
</comment>